<dbReference type="EMBL" id="BSBO01000028">
    <property type="protein sequence ID" value="GLG05402.1"/>
    <property type="molecule type" value="Genomic_DNA"/>
</dbReference>
<name>A0A9W6CA09_9FIRM</name>
<proteinExistence type="predicted"/>
<dbReference type="Proteomes" id="UP001145145">
    <property type="component" value="Unassembled WGS sequence"/>
</dbReference>
<organism evidence="1 2">
    <name type="scientific">Sellimonas catena</name>
    <dbReference type="NCBI Taxonomy" id="2994035"/>
    <lineage>
        <taxon>Bacteria</taxon>
        <taxon>Bacillati</taxon>
        <taxon>Bacillota</taxon>
        <taxon>Clostridia</taxon>
        <taxon>Lachnospirales</taxon>
        <taxon>Lachnospiraceae</taxon>
        <taxon>Sellimonas</taxon>
    </lineage>
</organism>
<protein>
    <submittedName>
        <fullName evidence="1">Uncharacterized protein</fullName>
    </submittedName>
</protein>
<reference evidence="1 2" key="1">
    <citation type="journal article" date="2023" name="Int. J. Syst. Evol. Microbiol.">
        <title>Sellimonas catena sp. nov., isolated from human faeces.</title>
        <authorList>
            <person name="Hisatomi A."/>
            <person name="Ohkuma M."/>
            <person name="Sakamoto M."/>
        </authorList>
    </citation>
    <scope>NUCLEOTIDE SEQUENCE [LARGE SCALE GENOMIC DNA]</scope>
    <source>
        <strain evidence="1 2">12EGH17</strain>
    </source>
</reference>
<accession>A0A9W6CA09</accession>
<dbReference type="AlphaFoldDB" id="A0A9W6CA09"/>
<keyword evidence="2" id="KW-1185">Reference proteome</keyword>
<comment type="caution">
    <text evidence="1">The sequence shown here is derived from an EMBL/GenBank/DDBJ whole genome shotgun (WGS) entry which is preliminary data.</text>
</comment>
<dbReference type="RefSeq" id="WP_138372759.1">
    <property type="nucleotide sequence ID" value="NZ_BSBO01000028.1"/>
</dbReference>
<evidence type="ECO:0000313" key="2">
    <source>
        <dbReference type="Proteomes" id="UP001145145"/>
    </source>
</evidence>
<gene>
    <name evidence="1" type="ORF">Selli1_25760</name>
</gene>
<sequence length="271" mass="32045">MIIKIGKYDYTEVWDGVLYKKLSNYPQVSDWEIRTIIEFIDYESMYGRKCQLICEDKQLLQTIENSILEKEKFQRVPVPEKITECTACRYRKGCCTKFVCHTTSLENALKILKSGRLLSALRARNLTVNELMAEKRNAANDPADYFEYIMFTWGNCQAGDRLVMERKLDRFPTEQDLSRDFTPGVRFYFRYEDLIRHPNVVFDGVLPLKIRDELSLKDWCLAVIVPAEWEQDIEQEVPDNLAGRVIYLENDCKDIWDWSEKVYQKIESLDR</sequence>
<evidence type="ECO:0000313" key="1">
    <source>
        <dbReference type="EMBL" id="GLG05402.1"/>
    </source>
</evidence>